<dbReference type="Proteomes" id="UP000267400">
    <property type="component" value="Unassembled WGS sequence"/>
</dbReference>
<feature type="transmembrane region" description="Helical" evidence="6">
    <location>
        <begin position="195"/>
        <end position="213"/>
    </location>
</feature>
<dbReference type="CDD" id="cd13128">
    <property type="entry name" value="MATE_Wzx_like"/>
    <property type="match status" value="1"/>
</dbReference>
<feature type="transmembrane region" description="Helical" evidence="6">
    <location>
        <begin position="126"/>
        <end position="149"/>
    </location>
</feature>
<comment type="caution">
    <text evidence="7">The sequence shown here is derived from an EMBL/GenBank/DDBJ whole genome shotgun (WGS) entry which is preliminary data.</text>
</comment>
<proteinExistence type="predicted"/>
<keyword evidence="2" id="KW-1003">Cell membrane</keyword>
<evidence type="ECO:0000256" key="6">
    <source>
        <dbReference type="SAM" id="Phobius"/>
    </source>
</evidence>
<evidence type="ECO:0000256" key="2">
    <source>
        <dbReference type="ARBA" id="ARBA00022475"/>
    </source>
</evidence>
<evidence type="ECO:0000256" key="3">
    <source>
        <dbReference type="ARBA" id="ARBA00022692"/>
    </source>
</evidence>
<evidence type="ECO:0000313" key="8">
    <source>
        <dbReference type="Proteomes" id="UP000267400"/>
    </source>
</evidence>
<name>A0A431V0D6_9GAMM</name>
<dbReference type="GO" id="GO:0005886">
    <property type="term" value="C:plasma membrane"/>
    <property type="evidence" value="ECO:0007669"/>
    <property type="project" value="UniProtKB-SubCell"/>
</dbReference>
<dbReference type="InterPro" id="IPR050833">
    <property type="entry name" value="Poly_Biosynth_Transport"/>
</dbReference>
<feature type="transmembrane region" description="Helical" evidence="6">
    <location>
        <begin position="377"/>
        <end position="400"/>
    </location>
</feature>
<dbReference type="EMBL" id="RXNS01000017">
    <property type="protein sequence ID" value="RTR00145.1"/>
    <property type="molecule type" value="Genomic_DNA"/>
</dbReference>
<sequence length="466" mass="50262">MIAPLKPRGRWLNVIKKVRLVNVGKVLSIRHLRAKFHGNGLKAQLFRGGAGSAVVKVGHTFLAFIVATLLARSLGAGAYGTYSFAYALVSLMAIPAQLGIPQLVMRETAKAHACGQWELLRGLWRWSTLAVWITSGVITLVALLGLYLWEGDLNELTRQTLLASFALIPLVALGNLRGAALRGLRRVVLGQLPELVFRPLLFVILILVAWAVGDILTSVTAMILHASAALIAFIAGAWILKKVKPGEIARASSACYHSLAWLYAAVPLGMVVGLQMLNSQTDVVMLGFLSTSEDVGVYKVAASVSVLVSFGLQVVNMAVSPHVARLHAQGAMDRLQNVVSKSSRFSVLLAAPVFLFFAVFGEWFLGFVFGAEYSHGYHALLVLVVGQLVNALFGSVGVLLNMTGHQVDSMRAMVMATLINIIMNALLIPLYGTVGAGLATALTICFWNVYMWRVARAKLGIQTFAF</sequence>
<feature type="transmembrane region" description="Helical" evidence="6">
    <location>
        <begin position="219"/>
        <end position="240"/>
    </location>
</feature>
<keyword evidence="5 6" id="KW-0472">Membrane</keyword>
<keyword evidence="8" id="KW-1185">Reference proteome</keyword>
<feature type="transmembrane region" description="Helical" evidence="6">
    <location>
        <begin position="161"/>
        <end position="183"/>
    </location>
</feature>
<organism evidence="7 8">
    <name type="scientific">Halomonas nitroreducens</name>
    <dbReference type="NCBI Taxonomy" id="447425"/>
    <lineage>
        <taxon>Bacteria</taxon>
        <taxon>Pseudomonadati</taxon>
        <taxon>Pseudomonadota</taxon>
        <taxon>Gammaproteobacteria</taxon>
        <taxon>Oceanospirillales</taxon>
        <taxon>Halomonadaceae</taxon>
        <taxon>Halomonas</taxon>
    </lineage>
</organism>
<comment type="subcellular location">
    <subcellularLocation>
        <location evidence="1">Cell membrane</location>
        <topology evidence="1">Multi-pass membrane protein</topology>
    </subcellularLocation>
</comment>
<evidence type="ECO:0000256" key="1">
    <source>
        <dbReference type="ARBA" id="ARBA00004651"/>
    </source>
</evidence>
<evidence type="ECO:0000256" key="4">
    <source>
        <dbReference type="ARBA" id="ARBA00022989"/>
    </source>
</evidence>
<dbReference type="InterPro" id="IPR002797">
    <property type="entry name" value="Polysacc_synth"/>
</dbReference>
<feature type="transmembrane region" description="Helical" evidence="6">
    <location>
        <begin position="345"/>
        <end position="365"/>
    </location>
</feature>
<accession>A0A431V0D6</accession>
<dbReference type="PANTHER" id="PTHR30250">
    <property type="entry name" value="PST FAMILY PREDICTED COLANIC ACID TRANSPORTER"/>
    <property type="match status" value="1"/>
</dbReference>
<feature type="transmembrane region" description="Helical" evidence="6">
    <location>
        <begin position="53"/>
        <end position="71"/>
    </location>
</feature>
<evidence type="ECO:0000313" key="7">
    <source>
        <dbReference type="EMBL" id="RTR00145.1"/>
    </source>
</evidence>
<feature type="transmembrane region" description="Helical" evidence="6">
    <location>
        <begin position="297"/>
        <end position="324"/>
    </location>
</feature>
<evidence type="ECO:0000256" key="5">
    <source>
        <dbReference type="ARBA" id="ARBA00023136"/>
    </source>
</evidence>
<dbReference type="AlphaFoldDB" id="A0A431V0D6"/>
<gene>
    <name evidence="7" type="ORF">EKG36_16060</name>
</gene>
<keyword evidence="3 6" id="KW-0812">Transmembrane</keyword>
<dbReference type="PANTHER" id="PTHR30250:SF11">
    <property type="entry name" value="O-ANTIGEN TRANSPORTER-RELATED"/>
    <property type="match status" value="1"/>
</dbReference>
<keyword evidence="4 6" id="KW-1133">Transmembrane helix</keyword>
<reference evidence="7 8" key="1">
    <citation type="submission" date="2018-12" db="EMBL/GenBank/DDBJ databases">
        <authorList>
            <person name="Yu L."/>
        </authorList>
    </citation>
    <scope>NUCLEOTIDE SEQUENCE [LARGE SCALE GENOMIC DNA]</scope>
    <source>
        <strain evidence="7 8">11S</strain>
    </source>
</reference>
<feature type="transmembrane region" description="Helical" evidence="6">
    <location>
        <begin position="83"/>
        <end position="105"/>
    </location>
</feature>
<dbReference type="OrthoDB" id="5785171at2"/>
<dbReference type="Pfam" id="PF01943">
    <property type="entry name" value="Polysacc_synt"/>
    <property type="match status" value="1"/>
</dbReference>
<feature type="transmembrane region" description="Helical" evidence="6">
    <location>
        <begin position="260"/>
        <end position="277"/>
    </location>
</feature>
<protein>
    <submittedName>
        <fullName evidence="7">Flippase</fullName>
    </submittedName>
</protein>